<evidence type="ECO:0000256" key="1">
    <source>
        <dbReference type="ARBA" id="ARBA00007689"/>
    </source>
</evidence>
<dbReference type="InterPro" id="IPR011008">
    <property type="entry name" value="Dimeric_a/b-barrel"/>
</dbReference>
<accession>A0A919U3M1</accession>
<evidence type="ECO:0000313" key="5">
    <source>
        <dbReference type="Proteomes" id="UP000632740"/>
    </source>
</evidence>
<gene>
    <name evidence="4" type="ORF">Cch01nite_41600</name>
</gene>
<name>A0A919U3M1_9CELL</name>
<evidence type="ECO:0000313" key="4">
    <source>
        <dbReference type="EMBL" id="GIG23436.1"/>
    </source>
</evidence>
<dbReference type="PANTHER" id="PTHR35174:SF3">
    <property type="entry name" value="BLL7171 PROTEIN"/>
    <property type="match status" value="1"/>
</dbReference>
<comment type="caution">
    <text evidence="4">The sequence shown here is derived from an EMBL/GenBank/DDBJ whole genome shotgun (WGS) entry which is preliminary data.</text>
</comment>
<sequence>MTEYMVMLHRVDEHEEALPPEALARSWEAHLAFRAYCDAQGWSVRSQAALRPSRRSRSVRPSGDGFTVTDGPYAETAEQLGGFYLVTTDDLDALTDAVGPMLVNGGTVEIRPTVTYVDGRPVPEDPSLVGHAS</sequence>
<proteinExistence type="inferred from homology"/>
<dbReference type="InterPro" id="IPR005545">
    <property type="entry name" value="YCII"/>
</dbReference>
<reference evidence="4" key="1">
    <citation type="submission" date="2021-01" db="EMBL/GenBank/DDBJ databases">
        <title>Whole genome shotgun sequence of Cellulomonas chitinilytica NBRC 110799.</title>
        <authorList>
            <person name="Komaki H."/>
            <person name="Tamura T."/>
        </authorList>
    </citation>
    <scope>NUCLEOTIDE SEQUENCE</scope>
    <source>
        <strain evidence="4">NBRC 110799</strain>
    </source>
</reference>
<dbReference type="Proteomes" id="UP000632740">
    <property type="component" value="Unassembled WGS sequence"/>
</dbReference>
<keyword evidence="5" id="KW-1185">Reference proteome</keyword>
<organism evidence="4 5">
    <name type="scientific">Cellulomonas chitinilytica</name>
    <dbReference type="NCBI Taxonomy" id="398759"/>
    <lineage>
        <taxon>Bacteria</taxon>
        <taxon>Bacillati</taxon>
        <taxon>Actinomycetota</taxon>
        <taxon>Actinomycetes</taxon>
        <taxon>Micrococcales</taxon>
        <taxon>Cellulomonadaceae</taxon>
        <taxon>Cellulomonas</taxon>
    </lineage>
</organism>
<dbReference type="Pfam" id="PF03795">
    <property type="entry name" value="YCII"/>
    <property type="match status" value="1"/>
</dbReference>
<evidence type="ECO:0000256" key="2">
    <source>
        <dbReference type="SAM" id="MobiDB-lite"/>
    </source>
</evidence>
<feature type="region of interest" description="Disordered" evidence="2">
    <location>
        <begin position="48"/>
        <end position="72"/>
    </location>
</feature>
<dbReference type="AlphaFoldDB" id="A0A919U3M1"/>
<evidence type="ECO:0000259" key="3">
    <source>
        <dbReference type="Pfam" id="PF03795"/>
    </source>
</evidence>
<protein>
    <recommendedName>
        <fullName evidence="3">YCII-related domain-containing protein</fullName>
    </recommendedName>
</protein>
<feature type="domain" description="YCII-related" evidence="3">
    <location>
        <begin position="4"/>
        <end position="97"/>
    </location>
</feature>
<dbReference type="Gene3D" id="3.30.70.1060">
    <property type="entry name" value="Dimeric alpha+beta barrel"/>
    <property type="match status" value="1"/>
</dbReference>
<dbReference type="EMBL" id="BONK01000019">
    <property type="protein sequence ID" value="GIG23436.1"/>
    <property type="molecule type" value="Genomic_DNA"/>
</dbReference>
<dbReference type="SUPFAM" id="SSF54909">
    <property type="entry name" value="Dimeric alpha+beta barrel"/>
    <property type="match status" value="1"/>
</dbReference>
<comment type="similarity">
    <text evidence="1">Belongs to the YciI family.</text>
</comment>
<dbReference type="PANTHER" id="PTHR35174">
    <property type="entry name" value="BLL7171 PROTEIN-RELATED"/>
    <property type="match status" value="1"/>
</dbReference>
<dbReference type="RefSeq" id="WP_203758439.1">
    <property type="nucleotide sequence ID" value="NZ_BONK01000019.1"/>
</dbReference>